<accession>A0A6I0EW95</accession>
<dbReference type="SUPFAM" id="SSF55890">
    <property type="entry name" value="Sporulation response regulatory protein Spo0B"/>
    <property type="match status" value="1"/>
</dbReference>
<dbReference type="InterPro" id="IPR016120">
    <property type="entry name" value="Sig_transdc_His_kin_SpoOB"/>
</dbReference>
<evidence type="ECO:0000313" key="6">
    <source>
        <dbReference type="Proteomes" id="UP000468766"/>
    </source>
</evidence>
<keyword evidence="1" id="KW-0597">Phosphoprotein</keyword>
<dbReference type="OrthoDB" id="1634477at2"/>
<evidence type="ECO:0000259" key="4">
    <source>
        <dbReference type="Pfam" id="PF14689"/>
    </source>
</evidence>
<name>A0A6I0EW95_9FIRM</name>
<keyword evidence="3" id="KW-0418">Kinase</keyword>
<protein>
    <recommendedName>
        <fullName evidence="4">SpoOB alpha-helical domain-containing protein</fullName>
    </recommendedName>
</protein>
<dbReference type="GO" id="GO:0000155">
    <property type="term" value="F:phosphorelay sensor kinase activity"/>
    <property type="evidence" value="ECO:0007669"/>
    <property type="project" value="InterPro"/>
</dbReference>
<organism evidence="5 6">
    <name type="scientific">Heliorestis acidaminivorans</name>
    <dbReference type="NCBI Taxonomy" id="553427"/>
    <lineage>
        <taxon>Bacteria</taxon>
        <taxon>Bacillati</taxon>
        <taxon>Bacillota</taxon>
        <taxon>Clostridia</taxon>
        <taxon>Eubacteriales</taxon>
        <taxon>Heliobacteriaceae</taxon>
        <taxon>Heliorestis</taxon>
    </lineage>
</organism>
<keyword evidence="2" id="KW-0808">Transferase</keyword>
<evidence type="ECO:0000256" key="2">
    <source>
        <dbReference type="ARBA" id="ARBA00022679"/>
    </source>
</evidence>
<evidence type="ECO:0000256" key="3">
    <source>
        <dbReference type="ARBA" id="ARBA00022777"/>
    </source>
</evidence>
<dbReference type="EMBL" id="WBXO01000006">
    <property type="protein sequence ID" value="KAB2952325.1"/>
    <property type="molecule type" value="Genomic_DNA"/>
</dbReference>
<comment type="caution">
    <text evidence="5">The sequence shown here is derived from an EMBL/GenBank/DDBJ whole genome shotgun (WGS) entry which is preliminary data.</text>
</comment>
<feature type="domain" description="SpoOB alpha-helical" evidence="4">
    <location>
        <begin position="15"/>
        <end position="64"/>
    </location>
</feature>
<keyword evidence="6" id="KW-1185">Reference proteome</keyword>
<evidence type="ECO:0000256" key="1">
    <source>
        <dbReference type="ARBA" id="ARBA00022553"/>
    </source>
</evidence>
<reference evidence="5 6" key="1">
    <citation type="submission" date="2019-10" db="EMBL/GenBank/DDBJ databases">
        <title>Whole-genome sequence of the extremophile Heliorestis acidaminivorans DSM 24790.</title>
        <authorList>
            <person name="Kyndt J.A."/>
            <person name="Meyer T.E."/>
        </authorList>
    </citation>
    <scope>NUCLEOTIDE SEQUENCE [LARGE SCALE GENOMIC DNA]</scope>
    <source>
        <strain evidence="5 6">DSM 24790</strain>
    </source>
</reference>
<dbReference type="Gene3D" id="1.10.287.130">
    <property type="match status" value="1"/>
</dbReference>
<dbReference type="RefSeq" id="WP_151620163.1">
    <property type="nucleotide sequence ID" value="NZ_WBXO01000006.1"/>
</dbReference>
<sequence length="168" mass="19890">MGNINYYRDDFDNESELWIEVWREMRHDCINHLQILMGYVQLGKIDKANDFVKNLASKIREDGDVMLLGVLPLIVMLIHKKFTLRKEEILLHVKVANNWDPQTWQKEENVQELLEAVRAFIDVMLEEGNSFNESNQLYLLFHGGQCPYLESYWEDCSGQNKHYPLQMP</sequence>
<proteinExistence type="predicted"/>
<dbReference type="AlphaFoldDB" id="A0A6I0EW95"/>
<evidence type="ECO:0000313" key="5">
    <source>
        <dbReference type="EMBL" id="KAB2952325.1"/>
    </source>
</evidence>
<dbReference type="Proteomes" id="UP000468766">
    <property type="component" value="Unassembled WGS sequence"/>
</dbReference>
<dbReference type="InterPro" id="IPR039506">
    <property type="entry name" value="SPOB_a"/>
</dbReference>
<dbReference type="Pfam" id="PF14689">
    <property type="entry name" value="SPOB_a"/>
    <property type="match status" value="1"/>
</dbReference>
<gene>
    <name evidence="5" type="ORF">F9B85_09200</name>
</gene>